<reference evidence="1 2" key="1">
    <citation type="submission" date="2016-03" db="EMBL/GenBank/DDBJ databases">
        <authorList>
            <person name="Montgomery M.T."/>
            <person name="Guerrero C.A."/>
            <person name="Mavrich T.N."/>
            <person name="Pope W.H."/>
            <person name="Garlena R.A."/>
            <person name="Russell D.A."/>
            <person name="Jacobs-Sera D."/>
            <person name="Hendrix R.W."/>
            <person name="Hatfull G.F."/>
        </authorList>
    </citation>
    <scope>NUCLEOTIDE SEQUENCE [LARGE SCALE GENOMIC DNA]</scope>
</reference>
<gene>
    <name evidence="1" type="primary">150</name>
    <name evidence="1" type="ORF">PBI_CLUBL_150</name>
</gene>
<evidence type="ECO:0000313" key="2">
    <source>
        <dbReference type="Proteomes" id="UP000203982"/>
    </source>
</evidence>
<accession>A0A166YAL6</accession>
<organism evidence="1 2">
    <name type="scientific">Gordonia phage ClubL</name>
    <dbReference type="NCBI Taxonomy" id="1838065"/>
    <lineage>
        <taxon>Viruses</taxon>
        <taxon>Duplodnaviria</taxon>
        <taxon>Heunggongvirae</taxon>
        <taxon>Uroviricota</taxon>
        <taxon>Caudoviricetes</taxon>
        <taxon>Smoothievirus</taxon>
        <taxon>Smoothievirus clubL</taxon>
    </lineage>
</organism>
<proteinExistence type="predicted"/>
<sequence length="72" mass="8332">MLVAGVVWWEIIAPEDNLLSEAVDRAILRYPFATRLLLVLTMLHLNNWIPTKLLFLDPFHQAAVLTKHLVNR</sequence>
<name>A0A166YAL6_9CAUD</name>
<dbReference type="Proteomes" id="UP000203982">
    <property type="component" value="Segment"/>
</dbReference>
<dbReference type="InterPro" id="IPR055850">
    <property type="entry name" value="DUF7427"/>
</dbReference>
<dbReference type="GeneID" id="28803364"/>
<dbReference type="RefSeq" id="YP_009273185.1">
    <property type="nucleotide sequence ID" value="NC_030901.1"/>
</dbReference>
<protein>
    <submittedName>
        <fullName evidence="1">Uncharacterized protein</fullName>
    </submittedName>
</protein>
<evidence type="ECO:0000313" key="1">
    <source>
        <dbReference type="EMBL" id="ANA86647.1"/>
    </source>
</evidence>
<keyword evidence="2" id="KW-1185">Reference proteome</keyword>
<dbReference type="KEGG" id="vg:28803364"/>
<dbReference type="EMBL" id="KU998246">
    <property type="protein sequence ID" value="ANA86647.1"/>
    <property type="molecule type" value="Genomic_DNA"/>
</dbReference>
<dbReference type="Pfam" id="PF24202">
    <property type="entry name" value="DUF7427"/>
    <property type="match status" value="1"/>
</dbReference>